<keyword evidence="3" id="KW-0694">RNA-binding</keyword>
<dbReference type="PANTHER" id="PTHR12537:SF13">
    <property type="entry name" value="PUMILIO HOMOLOGY DOMAIN FAMILY MEMBER 4"/>
    <property type="match status" value="1"/>
</dbReference>
<dbReference type="InterPro" id="IPR033712">
    <property type="entry name" value="Pumilio_RNA-bd"/>
</dbReference>
<dbReference type="InterPro" id="IPR016024">
    <property type="entry name" value="ARM-type_fold"/>
</dbReference>
<dbReference type="Pfam" id="PF00806">
    <property type="entry name" value="PUF"/>
    <property type="match status" value="8"/>
</dbReference>
<dbReference type="GO" id="GO:0003729">
    <property type="term" value="F:mRNA binding"/>
    <property type="evidence" value="ECO:0007669"/>
    <property type="project" value="TreeGrafter"/>
</dbReference>
<dbReference type="PROSITE" id="PS50303">
    <property type="entry name" value="PUM_HD"/>
    <property type="match status" value="1"/>
</dbReference>
<gene>
    <name evidence="8" type="ORF">FNV43_RR22099</name>
</gene>
<dbReference type="OrthoDB" id="668540at2759"/>
<reference evidence="8" key="1">
    <citation type="submission" date="2020-03" db="EMBL/GenBank/DDBJ databases">
        <title>A high-quality chromosome-level genome assembly of a woody plant with both climbing and erect habits, Rhamnella rubrinervis.</title>
        <authorList>
            <person name="Lu Z."/>
            <person name="Yang Y."/>
            <person name="Zhu X."/>
            <person name="Sun Y."/>
        </authorList>
    </citation>
    <scope>NUCLEOTIDE SEQUENCE</scope>
    <source>
        <strain evidence="8">BYM</strain>
        <tissue evidence="8">Leaf</tissue>
    </source>
</reference>
<dbReference type="InterPro" id="IPR033133">
    <property type="entry name" value="PUM-HD"/>
</dbReference>
<feature type="repeat" description="Pumilio" evidence="5">
    <location>
        <begin position="608"/>
        <end position="643"/>
    </location>
</feature>
<feature type="domain" description="PUM-HD" evidence="7">
    <location>
        <begin position="438"/>
        <end position="779"/>
    </location>
</feature>
<keyword evidence="2" id="KW-0810">Translation regulation</keyword>
<evidence type="ECO:0000256" key="2">
    <source>
        <dbReference type="ARBA" id="ARBA00022845"/>
    </source>
</evidence>
<dbReference type="SUPFAM" id="SSF48371">
    <property type="entry name" value="ARM repeat"/>
    <property type="match status" value="1"/>
</dbReference>
<evidence type="ECO:0000256" key="3">
    <source>
        <dbReference type="ARBA" id="ARBA00022884"/>
    </source>
</evidence>
<evidence type="ECO:0000256" key="6">
    <source>
        <dbReference type="SAM" id="MobiDB-lite"/>
    </source>
</evidence>
<feature type="region of interest" description="Disordered" evidence="6">
    <location>
        <begin position="279"/>
        <end position="298"/>
    </location>
</feature>
<dbReference type="PROSITE" id="PS50302">
    <property type="entry name" value="PUM"/>
    <property type="match status" value="8"/>
</dbReference>
<sequence length="779" mass="87249">MFEGAEIEKEIRKNMKDDEELEMLLDEIPHATAHNLHHRLLHQKHNHHHVHGGHAHRPIVTQTINGMYDDDPSSHYKYPCASSPVSGFSLQSDGSSSSLFSGGHSLSDNGSPTPPSLEELKSHMSCGTSLYPNGLWLDSKVPDSPIRRKTNESLIDELGLCRNLSKMYISNEQEDSSTFRDLLVERERIRRSDVSLGGNNQFNFDKQGGCEKFKRAFSDYVGFQSPVQKTGMSFEGEMNSALLGLQLEYKMGNFSGSPLSTGEPNALYSEFNCCSNPIPMSSPRRKTKEQTSSYNQRGSSVANIASPLSGLSMADALLYAQRNSMNSIEDRVTLNFANSPQVTCSRPHHFSVENFIYGLPSTNGRTKAPSLPIPQGSPEAFTSEDSFIIQGEGLSYVFNKGLDRSRGQSKSTLHDISMGKHLDRSVVDGRRQIIRICENSRNGRQYFPFSLPPKYNSLAEAQGYIYLIAKDQHGCRFLQRMLDEGTPQDVQIIFNEIIDHVVELMMNPFGNYLMQKLLDVCNEEQRMQILIMVTAELGELVRISLNTHGTRVVQKLIETLKTGQQISLVISALEPGFLALIKDLNGNHVVQRCLQCLSNEDNKFIFVAAAKYCVDIATHQHGCCVLQRCISHSTGEHRENLVAEISANGLLLAQDAYGNYVVQFILELKIPSATSNLVSQFEGNYLHLSTQKFSSHVVEKCLSVLKDEHRSRIIHELLSSSHFEQLLQDPHANYVIQTALRVSEGPMHNLLVEAIESHKATSRNSPYSKRIFSQKLLKK</sequence>
<evidence type="ECO:0000313" key="9">
    <source>
        <dbReference type="Proteomes" id="UP000796880"/>
    </source>
</evidence>
<keyword evidence="1" id="KW-0677">Repeat</keyword>
<organism evidence="8 9">
    <name type="scientific">Rhamnella rubrinervis</name>
    <dbReference type="NCBI Taxonomy" id="2594499"/>
    <lineage>
        <taxon>Eukaryota</taxon>
        <taxon>Viridiplantae</taxon>
        <taxon>Streptophyta</taxon>
        <taxon>Embryophyta</taxon>
        <taxon>Tracheophyta</taxon>
        <taxon>Spermatophyta</taxon>
        <taxon>Magnoliopsida</taxon>
        <taxon>eudicotyledons</taxon>
        <taxon>Gunneridae</taxon>
        <taxon>Pentapetalae</taxon>
        <taxon>rosids</taxon>
        <taxon>fabids</taxon>
        <taxon>Rosales</taxon>
        <taxon>Rhamnaceae</taxon>
        <taxon>rhamnoid group</taxon>
        <taxon>Rhamneae</taxon>
        <taxon>Rhamnella</taxon>
    </lineage>
</organism>
<protein>
    <recommendedName>
        <fullName evidence="7">PUM-HD domain-containing protein</fullName>
    </recommendedName>
</protein>
<dbReference type="InterPro" id="IPR001313">
    <property type="entry name" value="Pumilio_RNA-bd_rpt"/>
</dbReference>
<evidence type="ECO:0000256" key="5">
    <source>
        <dbReference type="PROSITE-ProRule" id="PRU00317"/>
    </source>
</evidence>
<dbReference type="FunFam" id="1.25.10.10:FF:000237">
    <property type="entry name" value="Pumilio homolog 9"/>
    <property type="match status" value="1"/>
</dbReference>
<dbReference type="AlphaFoldDB" id="A0A8K0GMU7"/>
<evidence type="ECO:0000259" key="7">
    <source>
        <dbReference type="PROSITE" id="PS50303"/>
    </source>
</evidence>
<dbReference type="CDD" id="cd07920">
    <property type="entry name" value="Pumilio"/>
    <property type="match status" value="1"/>
</dbReference>
<feature type="repeat" description="Pumilio" evidence="5">
    <location>
        <begin position="680"/>
        <end position="715"/>
    </location>
</feature>
<keyword evidence="9" id="KW-1185">Reference proteome</keyword>
<feature type="region of interest" description="Disordered" evidence="6">
    <location>
        <begin position="99"/>
        <end position="120"/>
    </location>
</feature>
<evidence type="ECO:0000256" key="4">
    <source>
        <dbReference type="ARBA" id="ARBA00058490"/>
    </source>
</evidence>
<dbReference type="Gene3D" id="1.25.10.10">
    <property type="entry name" value="Leucine-rich Repeat Variant"/>
    <property type="match status" value="1"/>
</dbReference>
<dbReference type="InterPro" id="IPR011989">
    <property type="entry name" value="ARM-like"/>
</dbReference>
<feature type="repeat" description="Pumilio" evidence="5">
    <location>
        <begin position="535"/>
        <end position="571"/>
    </location>
</feature>
<dbReference type="PANTHER" id="PTHR12537">
    <property type="entry name" value="RNA BINDING PROTEIN PUMILIO-RELATED"/>
    <property type="match status" value="1"/>
</dbReference>
<dbReference type="GO" id="GO:0006417">
    <property type="term" value="P:regulation of translation"/>
    <property type="evidence" value="ECO:0007669"/>
    <property type="project" value="UniProtKB-KW"/>
</dbReference>
<dbReference type="EMBL" id="VOIH02000010">
    <property type="protein sequence ID" value="KAF3435012.1"/>
    <property type="molecule type" value="Genomic_DNA"/>
</dbReference>
<feature type="repeat" description="Pumilio" evidence="5">
    <location>
        <begin position="716"/>
        <end position="753"/>
    </location>
</feature>
<comment type="function">
    <text evidence="4">Sequence-specific RNA-binding protein that regulates translation and mRNA stability by binding the 3'-UTR of target mRNAs.</text>
</comment>
<name>A0A8K0GMU7_9ROSA</name>
<feature type="repeat" description="Pumilio" evidence="5">
    <location>
        <begin position="460"/>
        <end position="495"/>
    </location>
</feature>
<feature type="compositionally biased region" description="Low complexity" evidence="6">
    <location>
        <begin position="99"/>
        <end position="108"/>
    </location>
</feature>
<feature type="repeat" description="Pumilio" evidence="5">
    <location>
        <begin position="572"/>
        <end position="607"/>
    </location>
</feature>
<accession>A0A8K0GMU7</accession>
<dbReference type="Proteomes" id="UP000796880">
    <property type="component" value="Unassembled WGS sequence"/>
</dbReference>
<evidence type="ECO:0000256" key="1">
    <source>
        <dbReference type="ARBA" id="ARBA00022737"/>
    </source>
</evidence>
<evidence type="ECO:0000313" key="8">
    <source>
        <dbReference type="EMBL" id="KAF3435012.1"/>
    </source>
</evidence>
<dbReference type="SMART" id="SM00025">
    <property type="entry name" value="Pumilio"/>
    <property type="match status" value="8"/>
</dbReference>
<dbReference type="GO" id="GO:0005737">
    <property type="term" value="C:cytoplasm"/>
    <property type="evidence" value="ECO:0007669"/>
    <property type="project" value="TreeGrafter"/>
</dbReference>
<proteinExistence type="predicted"/>
<feature type="repeat" description="Pumilio" evidence="5">
    <location>
        <begin position="496"/>
        <end position="532"/>
    </location>
</feature>
<comment type="caution">
    <text evidence="8">The sequence shown here is derived from an EMBL/GenBank/DDBJ whole genome shotgun (WGS) entry which is preliminary data.</text>
</comment>
<feature type="repeat" description="Pumilio" evidence="5">
    <location>
        <begin position="644"/>
        <end position="679"/>
    </location>
</feature>